<name>A0ABW1UQQ7_9LACO</name>
<gene>
    <name evidence="1" type="ORF">ACFQHW_06465</name>
</gene>
<sequence>MKRAPAKRYNETVVARQADKLWEELVENVYSNVRNSIKKPENRSSWTSKLEAEGVMEQLDDSIAEMDLNPEE</sequence>
<reference evidence="2" key="1">
    <citation type="journal article" date="2019" name="Int. J. Syst. Evol. Microbiol.">
        <title>The Global Catalogue of Microorganisms (GCM) 10K type strain sequencing project: providing services to taxonomists for standard genome sequencing and annotation.</title>
        <authorList>
            <consortium name="The Broad Institute Genomics Platform"/>
            <consortium name="The Broad Institute Genome Sequencing Center for Infectious Disease"/>
            <person name="Wu L."/>
            <person name="Ma J."/>
        </authorList>
    </citation>
    <scope>NUCLEOTIDE SEQUENCE [LARGE SCALE GENOMIC DNA]</scope>
    <source>
        <strain evidence="2">CCM 8897</strain>
    </source>
</reference>
<dbReference type="EMBL" id="JBHSSM010000016">
    <property type="protein sequence ID" value="MFC6315217.1"/>
    <property type="molecule type" value="Genomic_DNA"/>
</dbReference>
<accession>A0ABW1UQQ7</accession>
<protein>
    <submittedName>
        <fullName evidence="1">Uncharacterized protein</fullName>
    </submittedName>
</protein>
<proteinExistence type="predicted"/>
<dbReference type="RefSeq" id="WP_125598104.1">
    <property type="nucleotide sequence ID" value="NZ_JBHSSM010000016.1"/>
</dbReference>
<comment type="caution">
    <text evidence="1">The sequence shown here is derived from an EMBL/GenBank/DDBJ whole genome shotgun (WGS) entry which is preliminary data.</text>
</comment>
<dbReference type="Proteomes" id="UP001596310">
    <property type="component" value="Unassembled WGS sequence"/>
</dbReference>
<keyword evidence="2" id="KW-1185">Reference proteome</keyword>
<evidence type="ECO:0000313" key="2">
    <source>
        <dbReference type="Proteomes" id="UP001596310"/>
    </source>
</evidence>
<organism evidence="1 2">
    <name type="scientific">Lapidilactobacillus achengensis</name>
    <dbReference type="NCBI Taxonomy" id="2486000"/>
    <lineage>
        <taxon>Bacteria</taxon>
        <taxon>Bacillati</taxon>
        <taxon>Bacillota</taxon>
        <taxon>Bacilli</taxon>
        <taxon>Lactobacillales</taxon>
        <taxon>Lactobacillaceae</taxon>
        <taxon>Lapidilactobacillus</taxon>
    </lineage>
</organism>
<evidence type="ECO:0000313" key="1">
    <source>
        <dbReference type="EMBL" id="MFC6315217.1"/>
    </source>
</evidence>